<name>A0A061HK58_BLUGR</name>
<dbReference type="AlphaFoldDB" id="A0A061HK58"/>
<feature type="compositionally biased region" description="Polar residues" evidence="1">
    <location>
        <begin position="33"/>
        <end position="46"/>
    </location>
</feature>
<protein>
    <submittedName>
        <fullName evidence="3">Bgt-5444-4</fullName>
    </submittedName>
</protein>
<reference evidence="4" key="1">
    <citation type="journal article" date="2013" name="Nat. Genet.">
        <title>The wheat powdery mildew genome shows the unique evolution of an obligate biotroph.</title>
        <authorList>
            <person name="Wicker T."/>
            <person name="Oberhaensli S."/>
            <person name="Parlange F."/>
            <person name="Buchmann J.P."/>
            <person name="Shatalina M."/>
            <person name="Roffler S."/>
            <person name="Ben-David R."/>
            <person name="Dolezel J."/>
            <person name="Simkova H."/>
            <person name="Schulze-Lefert P."/>
            <person name="Spanu P.D."/>
            <person name="Bruggmann R."/>
            <person name="Amselem J."/>
            <person name="Quesneville H."/>
            <person name="Ver Loren van Themaat E."/>
            <person name="Paape T."/>
            <person name="Shimizu K.K."/>
            <person name="Keller B."/>
        </authorList>
    </citation>
    <scope>NUCLEOTIDE SEQUENCE [LARGE SCALE GENOMIC DNA]</scope>
    <source>
        <strain evidence="4">96224</strain>
    </source>
</reference>
<accession>A0A061HK58</accession>
<evidence type="ECO:0000313" key="4">
    <source>
        <dbReference type="Proteomes" id="UP000053110"/>
    </source>
</evidence>
<reference evidence="2" key="2">
    <citation type="submission" date="2013-01" db="EMBL/GenBank/DDBJ databases">
        <title>The wheat powdery mildew genome reveals unique evolution of an obligate biotroph.</title>
        <authorList>
            <person name="Oberhaensli S."/>
            <person name="Wicker T."/>
            <person name="Keller B."/>
        </authorList>
    </citation>
    <scope>NUCLEOTIDE SEQUENCE</scope>
    <source>
        <strain evidence="2">96224</strain>
    </source>
</reference>
<feature type="region of interest" description="Disordered" evidence="1">
    <location>
        <begin position="29"/>
        <end position="68"/>
    </location>
</feature>
<sequence length="151" mass="16497">MKTRLIEAIRPHLPAIRSTPYGRRIQAKIQGNEGRNTSNNGSTCPNDHNEPTQAPLRHQRGNSNVSSGIFMAPISGPYLNSYGIPSPTENNLHPSRSNQAAGPFPSSVQLASPQAGQQSYSYSYSNRPVHVSNDNENGNDVKNEISSDNWL</sequence>
<dbReference type="EMBL" id="UIGY01000031">
    <property type="protein sequence ID" value="SUZ08875.1"/>
    <property type="molecule type" value="Genomic_DNA"/>
</dbReference>
<dbReference type="OrthoDB" id="668540at2759"/>
<evidence type="ECO:0000313" key="2">
    <source>
        <dbReference type="EMBL" id="EPQ66212.1"/>
    </source>
</evidence>
<dbReference type="HOGENOM" id="CLU_1731147_0_0_1"/>
<feature type="region of interest" description="Disordered" evidence="1">
    <location>
        <begin position="80"/>
        <end position="151"/>
    </location>
</feature>
<organism evidence="3">
    <name type="scientific">Blumeria graminis f. sp. tritici 96224</name>
    <dbReference type="NCBI Taxonomy" id="1268274"/>
    <lineage>
        <taxon>Eukaryota</taxon>
        <taxon>Fungi</taxon>
        <taxon>Dikarya</taxon>
        <taxon>Ascomycota</taxon>
        <taxon>Pezizomycotina</taxon>
        <taxon>Leotiomycetes</taxon>
        <taxon>Erysiphales</taxon>
        <taxon>Erysiphaceae</taxon>
        <taxon>Blumeria</taxon>
    </lineage>
</organism>
<evidence type="ECO:0000256" key="1">
    <source>
        <dbReference type="SAM" id="MobiDB-lite"/>
    </source>
</evidence>
<gene>
    <name evidence="2" type="ORF">BGT96224_5444D</name>
    <name evidence="3" type="ORF">BGT96224V2_LOCUS2040</name>
</gene>
<evidence type="ECO:0000313" key="3">
    <source>
        <dbReference type="EMBL" id="SUZ08875.1"/>
    </source>
</evidence>
<dbReference type="EMBL" id="KE375003">
    <property type="protein sequence ID" value="EPQ66212.1"/>
    <property type="molecule type" value="Genomic_DNA"/>
</dbReference>
<proteinExistence type="predicted"/>
<dbReference type="Proteomes" id="UP000053110">
    <property type="component" value="Unassembled WGS sequence"/>
</dbReference>
<feature type="compositionally biased region" description="Polar residues" evidence="1">
    <location>
        <begin position="87"/>
        <end position="118"/>
    </location>
</feature>
<reference evidence="3" key="3">
    <citation type="submission" date="2018-07" db="EMBL/GenBank/DDBJ databases">
        <authorList>
            <person name="Quirk P.G."/>
            <person name="Krulwich T.A."/>
        </authorList>
    </citation>
    <scope>NUCLEOTIDE SEQUENCE</scope>
    <source>
        <strain evidence="3">96224</strain>
    </source>
</reference>